<reference evidence="2" key="1">
    <citation type="submission" date="2020-10" db="EMBL/GenBank/DDBJ databases">
        <authorList>
            <person name="Gilroy R."/>
        </authorList>
    </citation>
    <scope>NUCLEOTIDE SEQUENCE</scope>
    <source>
        <strain evidence="2">ChiSjej5B23-6657</strain>
    </source>
</reference>
<dbReference type="GO" id="GO:0016783">
    <property type="term" value="F:sulfurtransferase activity"/>
    <property type="evidence" value="ECO:0007669"/>
    <property type="project" value="InterPro"/>
</dbReference>
<reference evidence="2" key="2">
    <citation type="journal article" date="2021" name="PeerJ">
        <title>Extensive microbial diversity within the chicken gut microbiome revealed by metagenomics and culture.</title>
        <authorList>
            <person name="Gilroy R."/>
            <person name="Ravi A."/>
            <person name="Getino M."/>
            <person name="Pursley I."/>
            <person name="Horton D.L."/>
            <person name="Alikhan N.F."/>
            <person name="Baker D."/>
            <person name="Gharbi K."/>
            <person name="Hall N."/>
            <person name="Watson M."/>
            <person name="Adriaenssens E.M."/>
            <person name="Foster-Nyarko E."/>
            <person name="Jarju S."/>
            <person name="Secka A."/>
            <person name="Antonio M."/>
            <person name="Oren A."/>
            <person name="Chaudhuri R.R."/>
            <person name="La Ragione R."/>
            <person name="Hildebrand F."/>
            <person name="Pallen M.J."/>
        </authorList>
    </citation>
    <scope>NUCLEOTIDE SEQUENCE</scope>
    <source>
        <strain evidence="2">ChiSjej5B23-6657</strain>
    </source>
</reference>
<sequence>MEDREQKMRKLSEYLAGLGSVAVAFSGGVDSTFLLQAAKDVLGDGVIALTAVSDFFPDRERREADAFCRERGIRQIICREEILKVPGVAENPANRCYLCKRALFEMFLAQAKRQGFSHVAEGSNLDDLGDYRPGLQAIAELGILSPLRECGFSKEDIRALSKEMGLPTASKPSYACLASRFAYGEEITGEKLAMVDQAEQLLLDLGFTQMRVRIHGTLARIEVLPEDFPRLAEPALRREIAEKLKTYGFSYVTADLAGYRTGSMNEMLPASCDRGRSGV</sequence>
<evidence type="ECO:0000256" key="1">
    <source>
        <dbReference type="PIRSR" id="PIRSR006661-1"/>
    </source>
</evidence>
<dbReference type="Gene3D" id="3.40.50.620">
    <property type="entry name" value="HUPs"/>
    <property type="match status" value="1"/>
</dbReference>
<dbReference type="PANTHER" id="PTHR43169:SF2">
    <property type="entry name" value="NAD_GMP SYNTHASE DOMAIN-CONTAINING PROTEIN"/>
    <property type="match status" value="1"/>
</dbReference>
<name>A0A9D1E957_9FIRM</name>
<dbReference type="Proteomes" id="UP000823912">
    <property type="component" value="Unassembled WGS sequence"/>
</dbReference>
<dbReference type="InterPro" id="IPR014729">
    <property type="entry name" value="Rossmann-like_a/b/a_fold"/>
</dbReference>
<feature type="active site" description="Nucleophile and sulfur donor" evidence="1">
    <location>
        <position position="176"/>
    </location>
</feature>
<dbReference type="PIRSF" id="PIRSF006661">
    <property type="entry name" value="PP-lp_UCP006661"/>
    <property type="match status" value="1"/>
</dbReference>
<accession>A0A9D1E957</accession>
<dbReference type="PANTHER" id="PTHR43169">
    <property type="entry name" value="EXSB FAMILY PROTEIN"/>
    <property type="match status" value="1"/>
</dbReference>
<dbReference type="InterPro" id="IPR005232">
    <property type="entry name" value="LarE"/>
</dbReference>
<proteinExistence type="predicted"/>
<dbReference type="EMBL" id="DVHM01000052">
    <property type="protein sequence ID" value="HIR70301.1"/>
    <property type="molecule type" value="Genomic_DNA"/>
</dbReference>
<protein>
    <submittedName>
        <fullName evidence="2">ATP-dependent sacrificial sulfur transferase LarE</fullName>
    </submittedName>
</protein>
<gene>
    <name evidence="2" type="primary">larE</name>
    <name evidence="2" type="ORF">IAA55_03375</name>
</gene>
<evidence type="ECO:0000313" key="2">
    <source>
        <dbReference type="EMBL" id="HIR70301.1"/>
    </source>
</evidence>
<dbReference type="CDD" id="cd01990">
    <property type="entry name" value="LarE-like"/>
    <property type="match status" value="1"/>
</dbReference>
<dbReference type="AlphaFoldDB" id="A0A9D1E957"/>
<evidence type="ECO:0000313" key="3">
    <source>
        <dbReference type="Proteomes" id="UP000823912"/>
    </source>
</evidence>
<organism evidence="2 3">
    <name type="scientific">Candidatus Pullilachnospira gallistercoris</name>
    <dbReference type="NCBI Taxonomy" id="2840911"/>
    <lineage>
        <taxon>Bacteria</taxon>
        <taxon>Bacillati</taxon>
        <taxon>Bacillota</taxon>
        <taxon>Clostridia</taxon>
        <taxon>Lachnospirales</taxon>
        <taxon>Lachnospiraceae</taxon>
        <taxon>Lachnospiraceae incertae sedis</taxon>
        <taxon>Candidatus Pullilachnospira</taxon>
    </lineage>
</organism>
<dbReference type="NCBIfam" id="TIGR00268">
    <property type="entry name" value="ATP-dependent sacrificial sulfur transferase LarE"/>
    <property type="match status" value="1"/>
</dbReference>
<comment type="caution">
    <text evidence="2">The sequence shown here is derived from an EMBL/GenBank/DDBJ whole genome shotgun (WGS) entry which is preliminary data.</text>
</comment>
<keyword evidence="2" id="KW-0808">Transferase</keyword>
<dbReference type="SUPFAM" id="SSF52402">
    <property type="entry name" value="Adenine nucleotide alpha hydrolases-like"/>
    <property type="match status" value="1"/>
</dbReference>
<dbReference type="InterPro" id="IPR052188">
    <property type="entry name" value="Ni-pincer_cofactor_biosynth"/>
</dbReference>